<dbReference type="EMBL" id="JBHSNP010000028">
    <property type="protein sequence ID" value="MFC5604497.1"/>
    <property type="molecule type" value="Genomic_DNA"/>
</dbReference>
<comment type="caution">
    <text evidence="3">The sequence shown here is derived from an EMBL/GenBank/DDBJ whole genome shotgun (WGS) entry which is preliminary data.</text>
</comment>
<keyword evidence="4" id="KW-1185">Reference proteome</keyword>
<accession>A0ABW0TZQ9</accession>
<gene>
    <name evidence="3" type="ORF">ACFPTP_14790</name>
</gene>
<dbReference type="Pfam" id="PF11738">
    <property type="entry name" value="DUF3298"/>
    <property type="match status" value="1"/>
</dbReference>
<dbReference type="Proteomes" id="UP001596071">
    <property type="component" value="Unassembled WGS sequence"/>
</dbReference>
<dbReference type="RefSeq" id="WP_381446329.1">
    <property type="nucleotide sequence ID" value="NZ_JBHSNP010000028.1"/>
</dbReference>
<evidence type="ECO:0000259" key="2">
    <source>
        <dbReference type="Pfam" id="PF13739"/>
    </source>
</evidence>
<proteinExistence type="predicted"/>
<evidence type="ECO:0000313" key="4">
    <source>
        <dbReference type="Proteomes" id="UP001596071"/>
    </source>
</evidence>
<feature type="domain" description="DUF3298" evidence="1">
    <location>
        <begin position="114"/>
        <end position="184"/>
    </location>
</feature>
<evidence type="ECO:0000259" key="1">
    <source>
        <dbReference type="Pfam" id="PF11738"/>
    </source>
</evidence>
<dbReference type="Gene3D" id="3.30.565.40">
    <property type="entry name" value="Fervidobacterium nodosum Rt17-B1 like"/>
    <property type="match status" value="1"/>
</dbReference>
<evidence type="ECO:0000313" key="3">
    <source>
        <dbReference type="EMBL" id="MFC5604497.1"/>
    </source>
</evidence>
<name>A0ABW0TZQ9_9BACL</name>
<dbReference type="Gene3D" id="3.90.640.20">
    <property type="entry name" value="Heat-shock cognate protein, ATPase"/>
    <property type="match status" value="1"/>
</dbReference>
<dbReference type="InterPro" id="IPR021729">
    <property type="entry name" value="DUF3298"/>
</dbReference>
<dbReference type="Pfam" id="PF13739">
    <property type="entry name" value="PdaC"/>
    <property type="match status" value="1"/>
</dbReference>
<dbReference type="InterPro" id="IPR037126">
    <property type="entry name" value="PdaC/RsiV-like_sf"/>
</dbReference>
<sequence length="205" mass="23809">MDDFPLVIQTRKLPNTSSKVKVYYPVITDMSDGTIQRSLNHTIINTLNEMLVEQNFYDGSLVEMVANFEVKTNERGVLSLLLIVYSFTGGAHGMTVSKALTFDTRTGKQYELEELFKADSDYVKKISDIIREDIKKWKIDLLDPPFKSIRKDQDFYIADTSIVIFFQLYEITPYYWGFPYFPIPLLDLRDIIKPNSPLDRMMAFT</sequence>
<reference evidence="4" key="1">
    <citation type="journal article" date="2019" name="Int. J. Syst. Evol. Microbiol.">
        <title>The Global Catalogue of Microorganisms (GCM) 10K type strain sequencing project: providing services to taxonomists for standard genome sequencing and annotation.</title>
        <authorList>
            <consortium name="The Broad Institute Genomics Platform"/>
            <consortium name="The Broad Institute Genome Sequencing Center for Infectious Disease"/>
            <person name="Wu L."/>
            <person name="Ma J."/>
        </authorList>
    </citation>
    <scope>NUCLEOTIDE SEQUENCE [LARGE SCALE GENOMIC DNA]</scope>
    <source>
        <strain evidence="4">KACC 11299</strain>
    </source>
</reference>
<organism evidence="3 4">
    <name type="scientific">Sporosarcina koreensis</name>
    <dbReference type="NCBI Taxonomy" id="334735"/>
    <lineage>
        <taxon>Bacteria</taxon>
        <taxon>Bacillati</taxon>
        <taxon>Bacillota</taxon>
        <taxon>Bacilli</taxon>
        <taxon>Bacillales</taxon>
        <taxon>Caryophanaceae</taxon>
        <taxon>Sporosarcina</taxon>
    </lineage>
</organism>
<protein>
    <submittedName>
        <fullName evidence="3">DUF3298 and DUF4163 domain-containing protein</fullName>
    </submittedName>
</protein>
<feature type="domain" description="Deacetylase PdaC" evidence="2">
    <location>
        <begin position="18"/>
        <end position="95"/>
    </location>
</feature>
<dbReference type="InterPro" id="IPR025303">
    <property type="entry name" value="PdaC"/>
</dbReference>